<feature type="compositionally biased region" description="Basic and acidic residues" evidence="3">
    <location>
        <begin position="303"/>
        <end position="326"/>
    </location>
</feature>
<feature type="region of interest" description="Disordered" evidence="3">
    <location>
        <begin position="1"/>
        <end position="40"/>
    </location>
</feature>
<dbReference type="Gene3D" id="3.30.70.330">
    <property type="match status" value="1"/>
</dbReference>
<dbReference type="OrthoDB" id="1748655at2759"/>
<evidence type="ECO:0000313" key="6">
    <source>
        <dbReference type="Proteomes" id="UP000291343"/>
    </source>
</evidence>
<dbReference type="EMBL" id="QKKF02000897">
    <property type="protein sequence ID" value="RZF48870.1"/>
    <property type="molecule type" value="Genomic_DNA"/>
</dbReference>
<feature type="compositionally biased region" description="Low complexity" evidence="3">
    <location>
        <begin position="442"/>
        <end position="456"/>
    </location>
</feature>
<feature type="region of interest" description="Disordered" evidence="3">
    <location>
        <begin position="152"/>
        <end position="587"/>
    </location>
</feature>
<keyword evidence="1 2" id="KW-0694">RNA-binding</keyword>
<feature type="compositionally biased region" description="Basic residues" evidence="3">
    <location>
        <begin position="1"/>
        <end position="12"/>
    </location>
</feature>
<dbReference type="InParanoid" id="A0A482XTY2"/>
<dbReference type="InterPro" id="IPR035979">
    <property type="entry name" value="RBD_domain_sf"/>
</dbReference>
<gene>
    <name evidence="5" type="ORF">LSTR_LSTR003250</name>
</gene>
<feature type="compositionally biased region" description="Low complexity" evidence="3">
    <location>
        <begin position="533"/>
        <end position="542"/>
    </location>
</feature>
<dbReference type="SMR" id="A0A482XTY2"/>
<dbReference type="SUPFAM" id="SSF54928">
    <property type="entry name" value="RNA-binding domain, RBD"/>
    <property type="match status" value="1"/>
</dbReference>
<feature type="compositionally biased region" description="Basic and acidic residues" evidence="3">
    <location>
        <begin position="366"/>
        <end position="428"/>
    </location>
</feature>
<feature type="compositionally biased region" description="Polar residues" evidence="3">
    <location>
        <begin position="19"/>
        <end position="29"/>
    </location>
</feature>
<dbReference type="STRING" id="195883.A0A482XTY2"/>
<dbReference type="InterPro" id="IPR012677">
    <property type="entry name" value="Nucleotide-bd_a/b_plait_sf"/>
</dbReference>
<comment type="caution">
    <text evidence="5">The sequence shown here is derived from an EMBL/GenBank/DDBJ whole genome shotgun (WGS) entry which is preliminary data.</text>
</comment>
<feature type="compositionally biased region" description="Basic and acidic residues" evidence="3">
    <location>
        <begin position="265"/>
        <end position="291"/>
    </location>
</feature>
<dbReference type="AlphaFoldDB" id="A0A482XTY2"/>
<evidence type="ECO:0000256" key="2">
    <source>
        <dbReference type="PROSITE-ProRule" id="PRU00176"/>
    </source>
</evidence>
<evidence type="ECO:0000256" key="3">
    <source>
        <dbReference type="SAM" id="MobiDB-lite"/>
    </source>
</evidence>
<feature type="domain" description="RRM" evidence="4">
    <location>
        <begin position="74"/>
        <end position="152"/>
    </location>
</feature>
<dbReference type="FunCoup" id="A0A482XTY2">
    <property type="interactions" value="1418"/>
</dbReference>
<dbReference type="InterPro" id="IPR000504">
    <property type="entry name" value="RRM_dom"/>
</dbReference>
<dbReference type="GO" id="GO:0003723">
    <property type="term" value="F:RNA binding"/>
    <property type="evidence" value="ECO:0007669"/>
    <property type="project" value="UniProtKB-UniRule"/>
</dbReference>
<feature type="compositionally biased region" description="Basic and acidic residues" evidence="3">
    <location>
        <begin position="543"/>
        <end position="563"/>
    </location>
</feature>
<dbReference type="Pfam" id="PF00076">
    <property type="entry name" value="RRM_1"/>
    <property type="match status" value="1"/>
</dbReference>
<feature type="compositionally biased region" description="Basic and acidic residues" evidence="3">
    <location>
        <begin position="347"/>
        <end position="359"/>
    </location>
</feature>
<keyword evidence="6" id="KW-1185">Reference proteome</keyword>
<protein>
    <recommendedName>
        <fullName evidence="4">RRM domain-containing protein</fullName>
    </recommendedName>
</protein>
<evidence type="ECO:0000256" key="1">
    <source>
        <dbReference type="ARBA" id="ARBA00022884"/>
    </source>
</evidence>
<evidence type="ECO:0000259" key="4">
    <source>
        <dbReference type="PROSITE" id="PS50102"/>
    </source>
</evidence>
<accession>A0A482XTY2</accession>
<reference evidence="5 6" key="1">
    <citation type="journal article" date="2017" name="Gigascience">
        <title>Genome sequence of the small brown planthopper, Laodelphax striatellus.</title>
        <authorList>
            <person name="Zhu J."/>
            <person name="Jiang F."/>
            <person name="Wang X."/>
            <person name="Yang P."/>
            <person name="Bao Y."/>
            <person name="Zhao W."/>
            <person name="Wang W."/>
            <person name="Lu H."/>
            <person name="Wang Q."/>
            <person name="Cui N."/>
            <person name="Li J."/>
            <person name="Chen X."/>
            <person name="Luo L."/>
            <person name="Yu J."/>
            <person name="Kang L."/>
            <person name="Cui F."/>
        </authorList>
    </citation>
    <scope>NUCLEOTIDE SEQUENCE [LARGE SCALE GENOMIC DNA]</scope>
    <source>
        <strain evidence="5">Lst14</strain>
    </source>
</reference>
<dbReference type="Proteomes" id="UP000291343">
    <property type="component" value="Unassembled WGS sequence"/>
</dbReference>
<evidence type="ECO:0000313" key="5">
    <source>
        <dbReference type="EMBL" id="RZF48870.1"/>
    </source>
</evidence>
<dbReference type="SMART" id="SM00360">
    <property type="entry name" value="RRM"/>
    <property type="match status" value="1"/>
</dbReference>
<dbReference type="PROSITE" id="PS50102">
    <property type="entry name" value="RRM"/>
    <property type="match status" value="1"/>
</dbReference>
<name>A0A482XTY2_LAOST</name>
<feature type="compositionally biased region" description="Basic and acidic residues" evidence="3">
    <location>
        <begin position="180"/>
        <end position="190"/>
    </location>
</feature>
<feature type="compositionally biased region" description="Basic and acidic residues" evidence="3">
    <location>
        <begin position="200"/>
        <end position="257"/>
    </location>
</feature>
<organism evidence="5 6">
    <name type="scientific">Laodelphax striatellus</name>
    <name type="common">Small brown planthopper</name>
    <name type="synonym">Delphax striatella</name>
    <dbReference type="NCBI Taxonomy" id="195883"/>
    <lineage>
        <taxon>Eukaryota</taxon>
        <taxon>Metazoa</taxon>
        <taxon>Ecdysozoa</taxon>
        <taxon>Arthropoda</taxon>
        <taxon>Hexapoda</taxon>
        <taxon>Insecta</taxon>
        <taxon>Pterygota</taxon>
        <taxon>Neoptera</taxon>
        <taxon>Paraneoptera</taxon>
        <taxon>Hemiptera</taxon>
        <taxon>Auchenorrhyncha</taxon>
        <taxon>Fulgoroidea</taxon>
        <taxon>Delphacidae</taxon>
        <taxon>Criomorphinae</taxon>
        <taxon>Laodelphax</taxon>
    </lineage>
</organism>
<sequence>MAAPGKKSKQKWKSFDLTIENTRGRQTAGSGEITLKNDYDDYGGRRTDELVLPKAPRSSRAAEEDAKVPTTGPFYAYISNLAYELNEDELIDYFNHLNVNVKTVNLPKNEQSFKSRGFAHAEFEDRESLLTVLHYSHTDLKGRRMRVELAQNDGRGGMRGGMRNMNEPDYISQDWRAGGGRRDNDDDGYKSRRNYGDSGFGRRDGDRRGGFDREQRGGGFSRGDDERDWSRDSNTSWRDRAGSDRDRDRGGDRDRRGGGGFGSRGFDDRRGGDRDRDDRRGGGELSWKRDTMPSSQEPSEDREEPRARPKLDLKPRSAAPVEKEEGGGGGGGEKASIFGGARPVDTASRERQIEERLEKQTALVDDPPRRKGPDSWERGRDRDRGYNKDGYRDSSRGGDRSRDRDRDRDERRSDDDYHEAEKEGERGGRPALAPAPPPSTNAWAARAAMAANQHSADNGRTSPPASDDDSKSGGGSSPPPQRQPPSQDSDAASRKYQPPRGRRPLPPSDDRSQPNSGRAPASATGQKTANHSRAPAQAPASARPREPRKDEKDEAARVPKFQEQKPPNFVGSNKYSFLEETNEAAAN</sequence>
<proteinExistence type="predicted"/>